<protein>
    <submittedName>
        <fullName evidence="1">Uncharacterized protein</fullName>
    </submittedName>
</protein>
<organism evidence="1 2">
    <name type="scientific">Acetilactobacillus jinshanensis</name>
    <dbReference type="NCBI Taxonomy" id="1720083"/>
    <lineage>
        <taxon>Bacteria</taxon>
        <taxon>Bacillati</taxon>
        <taxon>Bacillota</taxon>
        <taxon>Bacilli</taxon>
        <taxon>Lactobacillales</taxon>
        <taxon>Lactobacillaceae</taxon>
        <taxon>Acetilactobacillus</taxon>
    </lineage>
</organism>
<accession>A0A4P6ZM69</accession>
<gene>
    <name evidence="1" type="ORF">ELX58_07610</name>
</gene>
<reference evidence="2" key="1">
    <citation type="submission" date="2018-12" db="EMBL/GenBank/DDBJ databases">
        <title>A new species of lactobacillus.</title>
        <authorList>
            <person name="Jian Y."/>
            <person name="Xin L."/>
            <person name="Hong Z.J."/>
            <person name="Ming L.Z."/>
            <person name="Hong X.Z."/>
        </authorList>
    </citation>
    <scope>NUCLEOTIDE SEQUENCE [LARGE SCALE GENOMIC DNA]</scope>
    <source>
        <strain evidence="2">HSLZ-75</strain>
    </source>
</reference>
<evidence type="ECO:0000313" key="1">
    <source>
        <dbReference type="EMBL" id="QBP18946.1"/>
    </source>
</evidence>
<keyword evidence="2" id="KW-1185">Reference proteome</keyword>
<dbReference type="EMBL" id="CP034726">
    <property type="protein sequence ID" value="QBP18946.1"/>
    <property type="molecule type" value="Genomic_DNA"/>
</dbReference>
<dbReference type="KEGG" id="lji:ELX58_07610"/>
<dbReference type="RefSeq" id="WP_133442503.1">
    <property type="nucleotide sequence ID" value="NZ_CP034726.1"/>
</dbReference>
<sequence length="96" mass="10961">MSKDSIALIHFNNLINDLITVIGDDTNDGVSMSMFNQFMEDFINIINDNPNVSDQFGKQFKAFVNHLNTEVDSIDKQRRALSQLVLFNGKYMSNNQ</sequence>
<name>A0A4P6ZM69_9LACO</name>
<dbReference type="Proteomes" id="UP000294321">
    <property type="component" value="Chromosome"/>
</dbReference>
<evidence type="ECO:0000313" key="2">
    <source>
        <dbReference type="Proteomes" id="UP000294321"/>
    </source>
</evidence>
<proteinExistence type="predicted"/>
<dbReference type="AlphaFoldDB" id="A0A4P6ZM69"/>